<keyword evidence="1" id="KW-0732">Signal</keyword>
<evidence type="ECO:0000256" key="1">
    <source>
        <dbReference type="SAM" id="SignalP"/>
    </source>
</evidence>
<sequence>MRMRLCGATAVAIATTMLGALVGAAPTAAADTTWTTWPVDLAAGDAVGVVVDGGTARLADEGTFAAPAAEGSPESAGAPPIPIGLLTFPAHELPDPTTRVTAQISGDAPGATVDVRGRRANGNWTEWVPADATGTVELPEPTRHVQGRLVLSGPGEVDELTLSAQPLRGAEGAPEAVEAAPLSYRVFATREGLVGGTTANGHVIVERDHFVALPSRRALSPKGSHDYSVKVCAPNGRCAFAPVWDVGPWNTRDDYWNPPDVRQEWKDLPQGTPEAQAAYRDGYNGGKDQFGRTVKNPAGIDLADGTFWDDLGLKDNSWVTVEYLWTGSVRLSRVASDATAAVYAAPDPASEIVGIAAGDAGVPVHCRLVTAVGEFLQIGLNQFLDAAVVPDAGDVAPCAAVPEQVTLLAAAAPVAAMDRTPTAVPPAALDRTVVAAGDPAVDESGVTVGDVTISASGASTGESGVTIDASGITNG</sequence>
<organism evidence="2 3">
    <name type="scientific">Pseudonocardia thermophila</name>
    <dbReference type="NCBI Taxonomy" id="1848"/>
    <lineage>
        <taxon>Bacteria</taxon>
        <taxon>Bacillati</taxon>
        <taxon>Actinomycetota</taxon>
        <taxon>Actinomycetes</taxon>
        <taxon>Pseudonocardiales</taxon>
        <taxon>Pseudonocardiaceae</taxon>
        <taxon>Pseudonocardia</taxon>
    </lineage>
</organism>
<protein>
    <recommendedName>
        <fullName evidence="4">Secreted protein</fullName>
    </recommendedName>
</protein>
<gene>
    <name evidence="2" type="ORF">SAMN05443637_11958</name>
</gene>
<evidence type="ECO:0008006" key="4">
    <source>
        <dbReference type="Google" id="ProtNLM"/>
    </source>
</evidence>
<name>A0A1M6Y9A6_PSETH</name>
<feature type="chain" id="PRO_5013314317" description="Secreted protein" evidence="1">
    <location>
        <begin position="31"/>
        <end position="475"/>
    </location>
</feature>
<evidence type="ECO:0000313" key="2">
    <source>
        <dbReference type="EMBL" id="SHL14692.1"/>
    </source>
</evidence>
<keyword evidence="3" id="KW-1185">Reference proteome</keyword>
<accession>A0A1M6Y9A6</accession>
<dbReference type="RefSeq" id="WP_073459214.1">
    <property type="nucleotide sequence ID" value="NZ_FRAP01000019.1"/>
</dbReference>
<feature type="signal peptide" evidence="1">
    <location>
        <begin position="1"/>
        <end position="30"/>
    </location>
</feature>
<dbReference type="STRING" id="1848.SAMN05443637_11958"/>
<reference evidence="2 3" key="1">
    <citation type="submission" date="2016-11" db="EMBL/GenBank/DDBJ databases">
        <authorList>
            <person name="Jaros S."/>
            <person name="Januszkiewicz K."/>
            <person name="Wedrychowicz H."/>
        </authorList>
    </citation>
    <scope>NUCLEOTIDE SEQUENCE [LARGE SCALE GENOMIC DNA]</scope>
    <source>
        <strain evidence="2 3">DSM 43832</strain>
    </source>
</reference>
<dbReference type="Proteomes" id="UP000184363">
    <property type="component" value="Unassembled WGS sequence"/>
</dbReference>
<proteinExistence type="predicted"/>
<dbReference type="EMBL" id="FRAP01000019">
    <property type="protein sequence ID" value="SHL14692.1"/>
    <property type="molecule type" value="Genomic_DNA"/>
</dbReference>
<evidence type="ECO:0000313" key="3">
    <source>
        <dbReference type="Proteomes" id="UP000184363"/>
    </source>
</evidence>
<dbReference type="AlphaFoldDB" id="A0A1M6Y9A6"/>